<dbReference type="EMBL" id="UHFN01000007">
    <property type="protein sequence ID" value="SUN63720.1"/>
    <property type="molecule type" value="Genomic_DNA"/>
</dbReference>
<name>A0A380KHL5_9STRE</name>
<keyword evidence="1" id="KW-1133">Transmembrane helix</keyword>
<evidence type="ECO:0000313" key="2">
    <source>
        <dbReference type="EMBL" id="SUN63720.1"/>
    </source>
</evidence>
<protein>
    <submittedName>
        <fullName evidence="2">Uncharacterized protein</fullName>
    </submittedName>
</protein>
<evidence type="ECO:0000313" key="3">
    <source>
        <dbReference type="Proteomes" id="UP000254924"/>
    </source>
</evidence>
<sequence>MTLSGLWEWFFQNIGMWLVIAYSAFGIIEAVKDGSFGKAVTKLAIGVAAYYYGSNPQQVMDSLKGVVAKIFG</sequence>
<keyword evidence="1" id="KW-0472">Membrane</keyword>
<dbReference type="AlphaFoldDB" id="A0A380KHL5"/>
<proteinExistence type="predicted"/>
<dbReference type="OrthoDB" id="2235083at2"/>
<dbReference type="NCBIfam" id="NF040686">
    <property type="entry name" value="TcpD_dom"/>
    <property type="match status" value="1"/>
</dbReference>
<evidence type="ECO:0000256" key="1">
    <source>
        <dbReference type="SAM" id="Phobius"/>
    </source>
</evidence>
<feature type="transmembrane region" description="Helical" evidence="1">
    <location>
        <begin position="6"/>
        <end position="28"/>
    </location>
</feature>
<organism evidence="2 3">
    <name type="scientific">Streptococcus hyointestinalis</name>
    <dbReference type="NCBI Taxonomy" id="1337"/>
    <lineage>
        <taxon>Bacteria</taxon>
        <taxon>Bacillati</taxon>
        <taxon>Bacillota</taxon>
        <taxon>Bacilli</taxon>
        <taxon>Lactobacillales</taxon>
        <taxon>Streptococcaceae</taxon>
        <taxon>Streptococcus</taxon>
    </lineage>
</organism>
<keyword evidence="1" id="KW-0812">Transmembrane</keyword>
<keyword evidence="3" id="KW-1185">Reference proteome</keyword>
<dbReference type="RefSeq" id="WP_115271326.1">
    <property type="nucleotide sequence ID" value="NZ_CP185251.1"/>
</dbReference>
<gene>
    <name evidence="2" type="ORF">NCTC12224_02598</name>
</gene>
<dbReference type="InterPro" id="IPR049746">
    <property type="entry name" value="TcpD-like_C"/>
</dbReference>
<dbReference type="GeneID" id="78357830"/>
<reference evidence="2 3" key="1">
    <citation type="submission" date="2018-06" db="EMBL/GenBank/DDBJ databases">
        <authorList>
            <consortium name="Pathogen Informatics"/>
            <person name="Doyle S."/>
        </authorList>
    </citation>
    <scope>NUCLEOTIDE SEQUENCE [LARGE SCALE GENOMIC DNA]</scope>
    <source>
        <strain evidence="2 3">NCTC12224</strain>
    </source>
</reference>
<dbReference type="Proteomes" id="UP000254924">
    <property type="component" value="Unassembled WGS sequence"/>
</dbReference>
<accession>A0A380KHL5</accession>